<dbReference type="GO" id="GO:0000062">
    <property type="term" value="F:fatty-acyl-CoA binding"/>
    <property type="evidence" value="ECO:0007669"/>
    <property type="project" value="InterPro"/>
</dbReference>
<dbReference type="SUPFAM" id="SSF47027">
    <property type="entry name" value="Acyl-CoA binding protein"/>
    <property type="match status" value="1"/>
</dbReference>
<evidence type="ECO:0000313" key="7">
    <source>
        <dbReference type="Proteomes" id="UP000193560"/>
    </source>
</evidence>
<keyword evidence="3" id="KW-0175">Coiled coil</keyword>
<dbReference type="InterPro" id="IPR000582">
    <property type="entry name" value="Acyl-CoA-binding_protein"/>
</dbReference>
<feature type="domain" description="ACB" evidence="5">
    <location>
        <begin position="9"/>
        <end position="99"/>
    </location>
</feature>
<gene>
    <name evidence="6" type="ORF">BCR42DRAFT_410904</name>
</gene>
<sequence>MSSSFLHTIHLRFNRALVVVRSIPEHEVGLQPIPMDRLKFYGLYKQATLGECNTPKPSSRKVVEYAKWKAWYRVRHLSSMEAQNLYVNALVELLVEFINRYPNNQYIEFAKEALHSLESDLPAESYVEETGHEAYADAWEPTALTGDGHDPLTHIEPHHLTNYTHLVTSPTISSFFTNDSMASNSPSLHASTTPSSVTHTNDPQTPLLSPQQHKQHPRHYDWQKWSTTNPTIMDVASPLSETARLKNNNDNNKPTTTGTTLMSSPSLSSSESCSQLLPQNDAHNNKFPERTLENLQTEVTALTEQMDRLRQELKDKEMMKQHFGIGWLLRTLIKHLLANSLIAGILFCILWRRRSPLAVALVDHLTPQIKMLLRSMIRSTVKKVMFWKLTV</sequence>
<evidence type="ECO:0000256" key="3">
    <source>
        <dbReference type="SAM" id="Coils"/>
    </source>
</evidence>
<dbReference type="PANTHER" id="PTHR23310">
    <property type="entry name" value="ACYL-COA-BINDING PROTEIN, ACBP"/>
    <property type="match status" value="1"/>
</dbReference>
<dbReference type="InterPro" id="IPR035984">
    <property type="entry name" value="Acyl-CoA-binding_sf"/>
</dbReference>
<evidence type="ECO:0000313" key="6">
    <source>
        <dbReference type="EMBL" id="ORZ18481.1"/>
    </source>
</evidence>
<dbReference type="GO" id="GO:0006631">
    <property type="term" value="P:fatty acid metabolic process"/>
    <property type="evidence" value="ECO:0007669"/>
    <property type="project" value="TreeGrafter"/>
</dbReference>
<evidence type="ECO:0000259" key="5">
    <source>
        <dbReference type="PROSITE" id="PS51228"/>
    </source>
</evidence>
<dbReference type="STRING" id="90262.A0A1X2IL48"/>
<proteinExistence type="inferred from homology"/>
<evidence type="ECO:0000256" key="4">
    <source>
        <dbReference type="SAM" id="MobiDB-lite"/>
    </source>
</evidence>
<dbReference type="EMBL" id="MCGE01000008">
    <property type="protein sequence ID" value="ORZ18481.1"/>
    <property type="molecule type" value="Genomic_DNA"/>
</dbReference>
<dbReference type="InterPro" id="IPR014352">
    <property type="entry name" value="FERM/acyl-CoA-bd_prot_sf"/>
</dbReference>
<accession>A0A1X2IL48</accession>
<reference evidence="6 7" key="1">
    <citation type="submission" date="2016-07" db="EMBL/GenBank/DDBJ databases">
        <title>Pervasive Adenine N6-methylation of Active Genes in Fungi.</title>
        <authorList>
            <consortium name="DOE Joint Genome Institute"/>
            <person name="Mondo S.J."/>
            <person name="Dannebaum R.O."/>
            <person name="Kuo R.C."/>
            <person name="Labutti K."/>
            <person name="Haridas S."/>
            <person name="Kuo A."/>
            <person name="Salamov A."/>
            <person name="Ahrendt S.R."/>
            <person name="Lipzen A."/>
            <person name="Sullivan W."/>
            <person name="Andreopoulos W.B."/>
            <person name="Clum A."/>
            <person name="Lindquist E."/>
            <person name="Daum C."/>
            <person name="Ramamoorthy G.K."/>
            <person name="Gryganskyi A."/>
            <person name="Culley D."/>
            <person name="Magnuson J.K."/>
            <person name="James T.Y."/>
            <person name="O'Malley M.A."/>
            <person name="Stajich J.E."/>
            <person name="Spatafora J.W."/>
            <person name="Visel A."/>
            <person name="Grigoriev I.V."/>
        </authorList>
    </citation>
    <scope>NUCLEOTIDE SEQUENCE [LARGE SCALE GENOMIC DNA]</scope>
    <source>
        <strain evidence="6 7">NRRL 1336</strain>
    </source>
</reference>
<comment type="caution">
    <text evidence="6">The sequence shown here is derived from an EMBL/GenBank/DDBJ whole genome shotgun (WGS) entry which is preliminary data.</text>
</comment>
<feature type="region of interest" description="Disordered" evidence="4">
    <location>
        <begin position="244"/>
        <end position="275"/>
    </location>
</feature>
<dbReference type="PROSITE" id="PS51228">
    <property type="entry name" value="ACB_2"/>
    <property type="match status" value="1"/>
</dbReference>
<organism evidence="6 7">
    <name type="scientific">Absidia repens</name>
    <dbReference type="NCBI Taxonomy" id="90262"/>
    <lineage>
        <taxon>Eukaryota</taxon>
        <taxon>Fungi</taxon>
        <taxon>Fungi incertae sedis</taxon>
        <taxon>Mucoromycota</taxon>
        <taxon>Mucoromycotina</taxon>
        <taxon>Mucoromycetes</taxon>
        <taxon>Mucorales</taxon>
        <taxon>Cunninghamellaceae</taxon>
        <taxon>Absidia</taxon>
    </lineage>
</organism>
<feature type="compositionally biased region" description="Low complexity" evidence="4">
    <location>
        <begin position="248"/>
        <end position="275"/>
    </location>
</feature>
<name>A0A1X2IL48_9FUNG</name>
<dbReference type="Pfam" id="PF00887">
    <property type="entry name" value="ACBP"/>
    <property type="match status" value="1"/>
</dbReference>
<keyword evidence="2" id="KW-0446">Lipid-binding</keyword>
<keyword evidence="7" id="KW-1185">Reference proteome</keyword>
<feature type="compositionally biased region" description="Polar residues" evidence="4">
    <location>
        <begin position="183"/>
        <end position="212"/>
    </location>
</feature>
<evidence type="ECO:0000256" key="1">
    <source>
        <dbReference type="ARBA" id="ARBA00005567"/>
    </source>
</evidence>
<dbReference type="AlphaFoldDB" id="A0A1X2IL48"/>
<feature type="coiled-coil region" evidence="3">
    <location>
        <begin position="292"/>
        <end position="319"/>
    </location>
</feature>
<dbReference type="Proteomes" id="UP000193560">
    <property type="component" value="Unassembled WGS sequence"/>
</dbReference>
<evidence type="ECO:0000256" key="2">
    <source>
        <dbReference type="ARBA" id="ARBA00023121"/>
    </source>
</evidence>
<dbReference type="Gene3D" id="1.20.80.10">
    <property type="match status" value="1"/>
</dbReference>
<dbReference type="PANTHER" id="PTHR23310:SF62">
    <property type="entry name" value="ACYL-COA BINDING PROTEIN 1, ISOFORM A"/>
    <property type="match status" value="1"/>
</dbReference>
<dbReference type="OrthoDB" id="346910at2759"/>
<comment type="similarity">
    <text evidence="1">Belongs to the ACBP family.</text>
</comment>
<protein>
    <submittedName>
        <fullName evidence="6">Acyl CoA binding protein-domain-containing protein</fullName>
    </submittedName>
</protein>
<feature type="region of interest" description="Disordered" evidence="4">
    <location>
        <begin position="183"/>
        <end position="219"/>
    </location>
</feature>